<proteinExistence type="predicted"/>
<reference evidence="1" key="1">
    <citation type="journal article" date="2021" name="Nat. Commun.">
        <title>Genetic determinants of endophytism in the Arabidopsis root mycobiome.</title>
        <authorList>
            <person name="Mesny F."/>
            <person name="Miyauchi S."/>
            <person name="Thiergart T."/>
            <person name="Pickel B."/>
            <person name="Atanasova L."/>
            <person name="Karlsson M."/>
            <person name="Huettel B."/>
            <person name="Barry K.W."/>
            <person name="Haridas S."/>
            <person name="Chen C."/>
            <person name="Bauer D."/>
            <person name="Andreopoulos W."/>
            <person name="Pangilinan J."/>
            <person name="LaButti K."/>
            <person name="Riley R."/>
            <person name="Lipzen A."/>
            <person name="Clum A."/>
            <person name="Drula E."/>
            <person name="Henrissat B."/>
            <person name="Kohler A."/>
            <person name="Grigoriev I.V."/>
            <person name="Martin F.M."/>
            <person name="Hacquard S."/>
        </authorList>
    </citation>
    <scope>NUCLEOTIDE SEQUENCE</scope>
    <source>
        <strain evidence="1">FSSC 5 MPI-SDFR-AT-0091</strain>
    </source>
</reference>
<evidence type="ECO:0000313" key="1">
    <source>
        <dbReference type="EMBL" id="KAH7232608.1"/>
    </source>
</evidence>
<name>A0A9P9G4V0_FUSSL</name>
<protein>
    <submittedName>
        <fullName evidence="1">Uncharacterized protein</fullName>
    </submittedName>
</protein>
<dbReference type="Proteomes" id="UP000736672">
    <property type="component" value="Unassembled WGS sequence"/>
</dbReference>
<accession>A0A9P9G4V0</accession>
<dbReference type="OrthoDB" id="4062651at2759"/>
<gene>
    <name evidence="1" type="ORF">B0J15DRAFT_472132</name>
</gene>
<keyword evidence="2" id="KW-1185">Reference proteome</keyword>
<sequence length="217" mass="24804">MSAKIRLRCRVHQLLYELFSRLKTPRGSDRPHAIAEVERLLGKETGDRALHGLFSGEMARGLLWKRAHDEASLTPIDDVKLAPTWSWMAYGGAISYFNVPTDEHEVCWAEMAFDEGHYRTDLSIRIHGHLVERSETIKAAYDAPNEIDIQGKGREERRIVVATYEPEDGDYVTGYILIGKLIGNDRHVECWRRIGVGELERPKGMKAERESTFIVLE</sequence>
<organism evidence="1 2">
    <name type="scientific">Fusarium solani</name>
    <name type="common">Filamentous fungus</name>
    <dbReference type="NCBI Taxonomy" id="169388"/>
    <lineage>
        <taxon>Eukaryota</taxon>
        <taxon>Fungi</taxon>
        <taxon>Dikarya</taxon>
        <taxon>Ascomycota</taxon>
        <taxon>Pezizomycotina</taxon>
        <taxon>Sordariomycetes</taxon>
        <taxon>Hypocreomycetidae</taxon>
        <taxon>Hypocreales</taxon>
        <taxon>Nectriaceae</taxon>
        <taxon>Fusarium</taxon>
        <taxon>Fusarium solani species complex</taxon>
    </lineage>
</organism>
<comment type="caution">
    <text evidence="1">The sequence shown here is derived from an EMBL/GenBank/DDBJ whole genome shotgun (WGS) entry which is preliminary data.</text>
</comment>
<evidence type="ECO:0000313" key="2">
    <source>
        <dbReference type="Proteomes" id="UP000736672"/>
    </source>
</evidence>
<dbReference type="AlphaFoldDB" id="A0A9P9G4V0"/>
<dbReference type="EMBL" id="JAGTJS010000028">
    <property type="protein sequence ID" value="KAH7232608.1"/>
    <property type="molecule type" value="Genomic_DNA"/>
</dbReference>